<feature type="coiled-coil region" evidence="1">
    <location>
        <begin position="385"/>
        <end position="506"/>
    </location>
</feature>
<sequence>MCCSINRDQSVNSNLSASKLSTGLIDDASFREWKPLHPRAAMPVSNICGGFSKLKGDRQQTESQLHVERKQTSQAEDKMQSYILRLEAERNDALRNVSDVETALLDYRKDLAQTLQQKEQREEELVMQVQMLKGENQALRDKCWRIEGSKGELDHEKEKLDRLRGILSEAQRTLERDRREVDCARQTLEHEKDKCQQDGLTLQRNKEHLNVDKQRLNEMIQKLESEQQNLDCTRIAVETRQSDINEERKLLDTETTSLHKERMALDALREDLNENMAKLEMEKKYAEEERASLHNMRLQVDHQKEEQNEESSRCAEECAELEIGWKRLEKERKALESEIERHRECWGLGRELATFAERNLSGIETFLAHFVHNMSLTGPQSTKLMSWLKEARREQTANVTELEERLSEVVSQSFFLSSRNPRHLELMEKLQCKETEIGKLEKELHETTEAYVRDKEALHSAEQVVTNLRSENDFQKQELHELKGRMEVLRERTEAAETDAQCHKKELSHQCEVSQIRGLFRMMMYEVVR</sequence>
<reference evidence="2" key="1">
    <citation type="submission" date="2025-08" db="UniProtKB">
        <authorList>
            <consortium name="Ensembl"/>
        </authorList>
    </citation>
    <scope>IDENTIFICATION</scope>
</reference>
<dbReference type="AlphaFoldDB" id="A0A8C4NP04"/>
<dbReference type="Ensembl" id="ENSEBUT00000008002.1">
    <property type="protein sequence ID" value="ENSEBUP00000007518.1"/>
    <property type="gene ID" value="ENSEBUG00000004913.1"/>
</dbReference>
<evidence type="ECO:0000313" key="3">
    <source>
        <dbReference type="Proteomes" id="UP000694388"/>
    </source>
</evidence>
<feature type="coiled-coil region" evidence="1">
    <location>
        <begin position="83"/>
        <end position="236"/>
    </location>
</feature>
<protein>
    <submittedName>
        <fullName evidence="2">Uncharacterized protein</fullName>
    </submittedName>
</protein>
<evidence type="ECO:0000313" key="2">
    <source>
        <dbReference type="Ensembl" id="ENSEBUP00000007518.1"/>
    </source>
</evidence>
<accession>A0A8C4NP04</accession>
<proteinExistence type="predicted"/>
<evidence type="ECO:0000256" key="1">
    <source>
        <dbReference type="SAM" id="Coils"/>
    </source>
</evidence>
<keyword evidence="1" id="KW-0175">Coiled coil</keyword>
<organism evidence="2 3">
    <name type="scientific">Eptatretus burgeri</name>
    <name type="common">Inshore hagfish</name>
    <dbReference type="NCBI Taxonomy" id="7764"/>
    <lineage>
        <taxon>Eukaryota</taxon>
        <taxon>Metazoa</taxon>
        <taxon>Chordata</taxon>
        <taxon>Craniata</taxon>
        <taxon>Vertebrata</taxon>
        <taxon>Cyclostomata</taxon>
        <taxon>Myxini</taxon>
        <taxon>Myxiniformes</taxon>
        <taxon>Myxinidae</taxon>
        <taxon>Eptatretinae</taxon>
        <taxon>Eptatretus</taxon>
    </lineage>
</organism>
<reference evidence="2" key="2">
    <citation type="submission" date="2025-09" db="UniProtKB">
        <authorList>
            <consortium name="Ensembl"/>
        </authorList>
    </citation>
    <scope>IDENTIFICATION</scope>
</reference>
<feature type="coiled-coil region" evidence="1">
    <location>
        <begin position="262"/>
        <end position="345"/>
    </location>
</feature>
<dbReference type="Proteomes" id="UP000694388">
    <property type="component" value="Unplaced"/>
</dbReference>
<keyword evidence="3" id="KW-1185">Reference proteome</keyword>
<name>A0A8C4NP04_EPTBU</name>